<evidence type="ECO:0000256" key="4">
    <source>
        <dbReference type="SAM" id="SignalP"/>
    </source>
</evidence>
<keyword evidence="6" id="KW-1185">Reference proteome</keyword>
<keyword evidence="3" id="KW-1133">Transmembrane helix</keyword>
<dbReference type="SUPFAM" id="SSF57302">
    <property type="entry name" value="Snake toxin-like"/>
    <property type="match status" value="1"/>
</dbReference>
<feature type="transmembrane region" description="Helical" evidence="3">
    <location>
        <begin position="116"/>
        <end position="133"/>
    </location>
</feature>
<name>A0A9X6RMU7_HYPEX</name>
<evidence type="ECO:0008006" key="7">
    <source>
        <dbReference type="Google" id="ProtNLM"/>
    </source>
</evidence>
<comment type="caution">
    <text evidence="5">The sequence shown here is derived from an EMBL/GenBank/DDBJ whole genome shotgun (WGS) entry which is preliminary data.</text>
</comment>
<keyword evidence="3" id="KW-0812">Transmembrane</keyword>
<keyword evidence="3" id="KW-0472">Membrane</keyword>
<dbReference type="Pfam" id="PF17064">
    <property type="entry name" value="QVR"/>
    <property type="match status" value="1"/>
</dbReference>
<evidence type="ECO:0000256" key="1">
    <source>
        <dbReference type="ARBA" id="ARBA00022729"/>
    </source>
</evidence>
<dbReference type="InterPro" id="IPR031424">
    <property type="entry name" value="QVR-like"/>
</dbReference>
<dbReference type="GO" id="GO:0030431">
    <property type="term" value="P:sleep"/>
    <property type="evidence" value="ECO:0007669"/>
    <property type="project" value="InterPro"/>
</dbReference>
<organism evidence="5 6">
    <name type="scientific">Hypsibius exemplaris</name>
    <name type="common">Freshwater tardigrade</name>
    <dbReference type="NCBI Taxonomy" id="2072580"/>
    <lineage>
        <taxon>Eukaryota</taxon>
        <taxon>Metazoa</taxon>
        <taxon>Ecdysozoa</taxon>
        <taxon>Tardigrada</taxon>
        <taxon>Eutardigrada</taxon>
        <taxon>Parachela</taxon>
        <taxon>Hypsibioidea</taxon>
        <taxon>Hypsibiidae</taxon>
        <taxon>Hypsibius</taxon>
    </lineage>
</organism>
<protein>
    <recommendedName>
        <fullName evidence="7">Protein quiver</fullName>
    </recommendedName>
</protein>
<sequence>MFSVCKLIAFVCVLIGVCSISGVISIRCYSCAEHLQPYCASNNQTLLEGYTKLCAQDQPWCLIAKPKNGPTTHFGLTRACAKNDGSNRLGHSVLQNVDLYFCDEDLCNDGRSSTDMGFFSGLIALVLSSWICINTSKY</sequence>
<dbReference type="EMBL" id="MTYJ01000339">
    <property type="protein sequence ID" value="OWA53703.1"/>
    <property type="molecule type" value="Genomic_DNA"/>
</dbReference>
<dbReference type="GO" id="GO:0032222">
    <property type="term" value="P:regulation of synaptic transmission, cholinergic"/>
    <property type="evidence" value="ECO:0007669"/>
    <property type="project" value="InterPro"/>
</dbReference>
<evidence type="ECO:0000313" key="6">
    <source>
        <dbReference type="Proteomes" id="UP000192578"/>
    </source>
</evidence>
<accession>A0A9X6RMU7</accession>
<keyword evidence="2" id="KW-0325">Glycoprotein</keyword>
<dbReference type="AlphaFoldDB" id="A0A9X6RMU7"/>
<gene>
    <name evidence="5" type="ORF">BV898_18125</name>
</gene>
<feature type="signal peptide" evidence="4">
    <location>
        <begin position="1"/>
        <end position="19"/>
    </location>
</feature>
<evidence type="ECO:0000256" key="2">
    <source>
        <dbReference type="ARBA" id="ARBA00023180"/>
    </source>
</evidence>
<dbReference type="Gene3D" id="2.10.60.10">
    <property type="entry name" value="CD59"/>
    <property type="match status" value="1"/>
</dbReference>
<evidence type="ECO:0000256" key="3">
    <source>
        <dbReference type="SAM" id="Phobius"/>
    </source>
</evidence>
<feature type="chain" id="PRO_5040919737" description="Protein quiver" evidence="4">
    <location>
        <begin position="20"/>
        <end position="138"/>
    </location>
</feature>
<reference evidence="6" key="1">
    <citation type="submission" date="2017-01" db="EMBL/GenBank/DDBJ databases">
        <title>Comparative genomics of anhydrobiosis in the tardigrade Hypsibius dujardini.</title>
        <authorList>
            <person name="Yoshida Y."/>
            <person name="Koutsovoulos G."/>
            <person name="Laetsch D."/>
            <person name="Stevens L."/>
            <person name="Kumar S."/>
            <person name="Horikawa D."/>
            <person name="Ishino K."/>
            <person name="Komine S."/>
            <person name="Tomita M."/>
            <person name="Blaxter M."/>
            <person name="Arakawa K."/>
        </authorList>
    </citation>
    <scope>NUCLEOTIDE SEQUENCE [LARGE SCALE GENOMIC DNA]</scope>
    <source>
        <strain evidence="6">Z151</strain>
    </source>
</reference>
<proteinExistence type="predicted"/>
<keyword evidence="1 4" id="KW-0732">Signal</keyword>
<evidence type="ECO:0000313" key="5">
    <source>
        <dbReference type="EMBL" id="OWA53703.1"/>
    </source>
</evidence>
<dbReference type="Proteomes" id="UP000192578">
    <property type="component" value="Unassembled WGS sequence"/>
</dbReference>
<dbReference type="InterPro" id="IPR045860">
    <property type="entry name" value="Snake_toxin-like_sf"/>
</dbReference>